<name>G9QLZ7_9BACI</name>
<evidence type="ECO:0000259" key="1">
    <source>
        <dbReference type="PROSITE" id="PS50943"/>
    </source>
</evidence>
<proteinExistence type="predicted"/>
<dbReference type="InterPro" id="IPR010982">
    <property type="entry name" value="Lambda_DNA-bd_dom_sf"/>
</dbReference>
<evidence type="ECO:0000313" key="2">
    <source>
        <dbReference type="EMBL" id="EHL77644.1"/>
    </source>
</evidence>
<gene>
    <name evidence="2" type="ORF">HMPREF1015_02055</name>
</gene>
<dbReference type="Gene3D" id="1.10.260.40">
    <property type="entry name" value="lambda repressor-like DNA-binding domains"/>
    <property type="match status" value="1"/>
</dbReference>
<dbReference type="InterPro" id="IPR001387">
    <property type="entry name" value="Cro/C1-type_HTH"/>
</dbReference>
<evidence type="ECO:0000313" key="3">
    <source>
        <dbReference type="Proteomes" id="UP000011747"/>
    </source>
</evidence>
<dbReference type="AlphaFoldDB" id="G9QLZ7"/>
<dbReference type="RefSeq" id="WP_004439606.1">
    <property type="nucleotide sequence ID" value="NZ_JH414756.1"/>
</dbReference>
<dbReference type="PATRIC" id="fig|665952.3.peg.2095"/>
<reference evidence="2 3" key="1">
    <citation type="submission" date="2011-09" db="EMBL/GenBank/DDBJ databases">
        <title>The Genome Sequence of Bacillus smithii 7_3_47FAA.</title>
        <authorList>
            <consortium name="The Broad Institute Genome Sequencing Platform"/>
            <person name="Earl A."/>
            <person name="Ward D."/>
            <person name="Feldgarden M."/>
            <person name="Gevers D."/>
            <person name="Daigneault M."/>
            <person name="Strauss J."/>
            <person name="Allen-Vercoe E."/>
            <person name="Young S.K."/>
            <person name="Zeng Q."/>
            <person name="Gargeya S."/>
            <person name="Fitzgerald M."/>
            <person name="Haas B."/>
            <person name="Abouelleil A."/>
            <person name="Alvarado L."/>
            <person name="Arachchi H.M."/>
            <person name="Berlin A."/>
            <person name="Brown A."/>
            <person name="Chapman S.B."/>
            <person name="Chen Z."/>
            <person name="Dunbar C."/>
            <person name="Freedman E."/>
            <person name="Gearin G."/>
            <person name="Goldberg J."/>
            <person name="Griggs A."/>
            <person name="Gujja S."/>
            <person name="Heiman D."/>
            <person name="Howarth C."/>
            <person name="Larson L."/>
            <person name="Lui A."/>
            <person name="MacDonald P.J.P."/>
            <person name="Montmayeur A."/>
            <person name="Murphy C."/>
            <person name="Neiman D."/>
            <person name="Pearson M."/>
            <person name="Priest M."/>
            <person name="Roberts A."/>
            <person name="Saif S."/>
            <person name="Shea T."/>
            <person name="Shenoy N."/>
            <person name="Sisk P."/>
            <person name="Stolte C."/>
            <person name="Sykes S."/>
            <person name="Wortman J."/>
            <person name="Nusbaum C."/>
            <person name="Birren B."/>
        </authorList>
    </citation>
    <scope>NUCLEOTIDE SEQUENCE [LARGE SCALE GENOMIC DNA]</scope>
    <source>
        <strain evidence="2 3">7_3_47FAA</strain>
    </source>
</reference>
<dbReference type="SUPFAM" id="SSF47413">
    <property type="entry name" value="lambda repressor-like DNA-binding domains"/>
    <property type="match status" value="1"/>
</dbReference>
<sequence>MHFHEKLKKYREEILQLPQKEVAFRLKLSQSALSKYENGRAQITADMLKDFKAAYEIPSDLFAEMLFESSDLYSSTTPEVLREKLKEAELQRVEKMVEEYPEIKKMITNLSYLPKAESRKKVKVLFRIFEAIKDLK</sequence>
<dbReference type="HOGENOM" id="CLU_1842439_0_0_9"/>
<accession>G9QLZ7</accession>
<dbReference type="Proteomes" id="UP000011747">
    <property type="component" value="Unassembled WGS sequence"/>
</dbReference>
<dbReference type="GO" id="GO:0003677">
    <property type="term" value="F:DNA binding"/>
    <property type="evidence" value="ECO:0007669"/>
    <property type="project" value="InterPro"/>
</dbReference>
<dbReference type="PROSITE" id="PS50943">
    <property type="entry name" value="HTH_CROC1"/>
    <property type="match status" value="1"/>
</dbReference>
<dbReference type="SMART" id="SM00530">
    <property type="entry name" value="HTH_XRE"/>
    <property type="match status" value="1"/>
</dbReference>
<dbReference type="Pfam" id="PF01381">
    <property type="entry name" value="HTH_3"/>
    <property type="match status" value="1"/>
</dbReference>
<protein>
    <recommendedName>
        <fullName evidence="1">HTH cro/C1-type domain-containing protein</fullName>
    </recommendedName>
</protein>
<comment type="caution">
    <text evidence="2">The sequence shown here is derived from an EMBL/GenBank/DDBJ whole genome shotgun (WGS) entry which is preliminary data.</text>
</comment>
<keyword evidence="3" id="KW-1185">Reference proteome</keyword>
<feature type="domain" description="HTH cro/C1-type" evidence="1">
    <location>
        <begin position="7"/>
        <end position="62"/>
    </location>
</feature>
<dbReference type="CDD" id="cd00093">
    <property type="entry name" value="HTH_XRE"/>
    <property type="match status" value="1"/>
</dbReference>
<organism evidence="2 3">
    <name type="scientific">Bacillus smithii 7_3_47FAA</name>
    <dbReference type="NCBI Taxonomy" id="665952"/>
    <lineage>
        <taxon>Bacteria</taxon>
        <taxon>Bacillati</taxon>
        <taxon>Bacillota</taxon>
        <taxon>Bacilli</taxon>
        <taxon>Bacillales</taxon>
        <taxon>Bacillaceae</taxon>
        <taxon>Bacillus</taxon>
    </lineage>
</organism>
<dbReference type="EMBL" id="ACWF01000110">
    <property type="protein sequence ID" value="EHL77644.1"/>
    <property type="molecule type" value="Genomic_DNA"/>
</dbReference>